<feature type="domain" description="Ig-like" evidence="10">
    <location>
        <begin position="147"/>
        <end position="236"/>
    </location>
</feature>
<evidence type="ECO:0000256" key="1">
    <source>
        <dbReference type="ARBA" id="ARBA00004479"/>
    </source>
</evidence>
<feature type="region of interest" description="Disordered" evidence="8">
    <location>
        <begin position="294"/>
        <end position="452"/>
    </location>
</feature>
<dbReference type="Ensembl" id="ENSAMXT00000030359.1">
    <property type="protein sequence ID" value="ENSAMXP00000029234.1"/>
    <property type="gene ID" value="ENSAMXG00000030850.1"/>
</dbReference>
<evidence type="ECO:0000256" key="2">
    <source>
        <dbReference type="ARBA" id="ARBA00022692"/>
    </source>
</evidence>
<evidence type="ECO:0000256" key="6">
    <source>
        <dbReference type="ARBA" id="ARBA00023157"/>
    </source>
</evidence>
<dbReference type="SMART" id="SM00409">
    <property type="entry name" value="IG"/>
    <property type="match status" value="2"/>
</dbReference>
<keyword evidence="2 9" id="KW-0812">Transmembrane</keyword>
<dbReference type="Proteomes" id="UP000018467">
    <property type="component" value="Unassembled WGS sequence"/>
</dbReference>
<dbReference type="InterPro" id="IPR036179">
    <property type="entry name" value="Ig-like_dom_sf"/>
</dbReference>
<dbReference type="InterPro" id="IPR013783">
    <property type="entry name" value="Ig-like_fold"/>
</dbReference>
<evidence type="ECO:0000313" key="11">
    <source>
        <dbReference type="Ensembl" id="ENSAMXP00000029234.1"/>
    </source>
</evidence>
<dbReference type="Bgee" id="ENSAMXG00000030850">
    <property type="expression patterns" value="Expressed in olfactory epithelium and 12 other cell types or tissues"/>
</dbReference>
<evidence type="ECO:0000256" key="4">
    <source>
        <dbReference type="ARBA" id="ARBA00022989"/>
    </source>
</evidence>
<reference evidence="11" key="3">
    <citation type="submission" date="2025-08" db="UniProtKB">
        <authorList>
            <consortium name="Ensembl"/>
        </authorList>
    </citation>
    <scope>IDENTIFICATION</scope>
</reference>
<reference evidence="12" key="2">
    <citation type="journal article" date="2014" name="Nat. Commun.">
        <title>The cavefish genome reveals candidate genes for eye loss.</title>
        <authorList>
            <person name="McGaugh S.E."/>
            <person name="Gross J.B."/>
            <person name="Aken B."/>
            <person name="Blin M."/>
            <person name="Borowsky R."/>
            <person name="Chalopin D."/>
            <person name="Hinaux H."/>
            <person name="Jeffery W.R."/>
            <person name="Keene A."/>
            <person name="Ma L."/>
            <person name="Minx P."/>
            <person name="Murphy D."/>
            <person name="O'Quin K.E."/>
            <person name="Retaux S."/>
            <person name="Rohner N."/>
            <person name="Searle S.M."/>
            <person name="Stahl B.A."/>
            <person name="Tabin C."/>
            <person name="Volff J.N."/>
            <person name="Yoshizawa M."/>
            <person name="Warren W.C."/>
        </authorList>
    </citation>
    <scope>NUCLEOTIDE SEQUENCE [LARGE SCALE GENOMIC DNA]</scope>
    <source>
        <strain evidence="12">female</strain>
    </source>
</reference>
<keyword evidence="3" id="KW-0732">Signal</keyword>
<feature type="compositionally biased region" description="Basic and acidic residues" evidence="8">
    <location>
        <begin position="294"/>
        <end position="446"/>
    </location>
</feature>
<dbReference type="InterPro" id="IPR003599">
    <property type="entry name" value="Ig_sub"/>
</dbReference>
<name>A0A3B1IJ24_ASTMX</name>
<evidence type="ECO:0000256" key="7">
    <source>
        <dbReference type="ARBA" id="ARBA00023319"/>
    </source>
</evidence>
<dbReference type="Gene3D" id="2.60.40.10">
    <property type="entry name" value="Immunoglobulins"/>
    <property type="match status" value="2"/>
</dbReference>
<dbReference type="AlphaFoldDB" id="A0A3B1IJ24"/>
<evidence type="ECO:0000256" key="8">
    <source>
        <dbReference type="SAM" id="MobiDB-lite"/>
    </source>
</evidence>
<proteinExistence type="predicted"/>
<dbReference type="Pfam" id="PF13927">
    <property type="entry name" value="Ig_3"/>
    <property type="match status" value="1"/>
</dbReference>
<dbReference type="InterPro" id="IPR003598">
    <property type="entry name" value="Ig_sub2"/>
</dbReference>
<dbReference type="SMART" id="SM00408">
    <property type="entry name" value="IGc2"/>
    <property type="match status" value="1"/>
</dbReference>
<comment type="subcellular location">
    <subcellularLocation>
        <location evidence="1">Membrane</location>
        <topology evidence="1">Single-pass type I membrane protein</topology>
    </subcellularLocation>
</comment>
<dbReference type="PROSITE" id="PS50835">
    <property type="entry name" value="IG_LIKE"/>
    <property type="match status" value="1"/>
</dbReference>
<keyword evidence="12" id="KW-1185">Reference proteome</keyword>
<keyword evidence="4 9" id="KW-1133">Transmembrane helix</keyword>
<keyword evidence="5 9" id="KW-0472">Membrane</keyword>
<reference evidence="11" key="4">
    <citation type="submission" date="2025-09" db="UniProtKB">
        <authorList>
            <consortium name="Ensembl"/>
        </authorList>
    </citation>
    <scope>IDENTIFICATION</scope>
</reference>
<reference evidence="12" key="1">
    <citation type="submission" date="2013-03" db="EMBL/GenBank/DDBJ databases">
        <authorList>
            <person name="Jeffery W."/>
            <person name="Warren W."/>
            <person name="Wilson R.K."/>
        </authorList>
    </citation>
    <scope>NUCLEOTIDE SEQUENCE</scope>
    <source>
        <strain evidence="12">female</strain>
    </source>
</reference>
<organism evidence="11 12">
    <name type="scientific">Astyanax mexicanus</name>
    <name type="common">Blind cave fish</name>
    <name type="synonym">Astyanax fasciatus mexicanus</name>
    <dbReference type="NCBI Taxonomy" id="7994"/>
    <lineage>
        <taxon>Eukaryota</taxon>
        <taxon>Metazoa</taxon>
        <taxon>Chordata</taxon>
        <taxon>Craniata</taxon>
        <taxon>Vertebrata</taxon>
        <taxon>Euteleostomi</taxon>
        <taxon>Actinopterygii</taxon>
        <taxon>Neopterygii</taxon>
        <taxon>Teleostei</taxon>
        <taxon>Ostariophysi</taxon>
        <taxon>Characiformes</taxon>
        <taxon>Characoidei</taxon>
        <taxon>Acestrorhamphidae</taxon>
        <taxon>Acestrorhamphinae</taxon>
        <taxon>Astyanax</taxon>
    </lineage>
</organism>
<dbReference type="PANTHER" id="PTHR44969">
    <property type="entry name" value="CELL SURFACE A33 ANTIGEN"/>
    <property type="match status" value="1"/>
</dbReference>
<sequence>MAKETLAIFVFSGVVYLTLAINVDIPQVTYEFARGDNATIPCKFVPLKPVNPIINIFWTAHPDVDGDPDIEILSAYISSAAAPTVDISSDYESRAKLQYDIPTGTANLQLISLTSADTRVHECKVSIPQDNKGKLSDTTRVVVLVAPSKPICKIQGVAEVGQNINLTCRSEEGTPTPTYQWKSYDTLNNPRPSLPPKSTVDVATGVLSLYNVTSETSGYYICTSSNKIRQQSTNLTLAVMPPSMNLASTAGFIGIGVVAFLIILVVIICCCCRKRKEEGEQYELGTQQVEEYMDKQPAEIEERQNGRVESRPEKKTNQRDQYEDYTKVEYEIQSDRYSERRDDYDDRRPRSDDRRNDRYDDRRSDRYDDRQSDRYDDRQSDRYDDRRADRYDDRQSDRYDDRRADRYDDRQSDRYDDRQSDRYDDRQSDRYDDRRADRYDDRDRTPVKPSRG</sequence>
<dbReference type="SUPFAM" id="SSF48726">
    <property type="entry name" value="Immunoglobulin"/>
    <property type="match status" value="2"/>
</dbReference>
<evidence type="ECO:0000313" key="12">
    <source>
        <dbReference type="Proteomes" id="UP000018467"/>
    </source>
</evidence>
<dbReference type="FunFam" id="2.60.40.10:FF:000095">
    <property type="entry name" value="immunoglobulin superfamily member 11 isoform X1"/>
    <property type="match status" value="1"/>
</dbReference>
<evidence type="ECO:0000256" key="9">
    <source>
        <dbReference type="SAM" id="Phobius"/>
    </source>
</evidence>
<evidence type="ECO:0000256" key="5">
    <source>
        <dbReference type="ARBA" id="ARBA00023136"/>
    </source>
</evidence>
<protein>
    <submittedName>
        <fullName evidence="11">Glycoprotein A33</fullName>
    </submittedName>
</protein>
<keyword evidence="7" id="KW-0393">Immunoglobulin domain</keyword>
<feature type="transmembrane region" description="Helical" evidence="9">
    <location>
        <begin position="250"/>
        <end position="272"/>
    </location>
</feature>
<dbReference type="InterPro" id="IPR042474">
    <property type="entry name" value="A33"/>
</dbReference>
<evidence type="ECO:0000259" key="10">
    <source>
        <dbReference type="PROSITE" id="PS50835"/>
    </source>
</evidence>
<dbReference type="GO" id="GO:0005886">
    <property type="term" value="C:plasma membrane"/>
    <property type="evidence" value="ECO:0007669"/>
    <property type="project" value="InterPro"/>
</dbReference>
<dbReference type="InterPro" id="IPR007110">
    <property type="entry name" value="Ig-like_dom"/>
</dbReference>
<accession>A0A3B1IJ24</accession>
<dbReference type="PANTHER" id="PTHR44969:SF1">
    <property type="entry name" value="CELL SURFACE A33 ANTIGEN"/>
    <property type="match status" value="1"/>
</dbReference>
<evidence type="ECO:0000256" key="3">
    <source>
        <dbReference type="ARBA" id="ARBA00022729"/>
    </source>
</evidence>
<dbReference type="GeneTree" id="ENSGT00940000160248"/>
<keyword evidence="6" id="KW-1015">Disulfide bond</keyword>